<evidence type="ECO:0000256" key="1">
    <source>
        <dbReference type="ARBA" id="ARBA00001933"/>
    </source>
</evidence>
<dbReference type="InterPro" id="IPR015424">
    <property type="entry name" value="PyrdxlP-dep_Trfase"/>
</dbReference>
<proteinExistence type="inferred from homology"/>
<dbReference type="SUPFAM" id="SSF51261">
    <property type="entry name" value="Duplicated hybrid motif"/>
    <property type="match status" value="1"/>
</dbReference>
<dbReference type="RefSeq" id="WP_238751920.1">
    <property type="nucleotide sequence ID" value="NZ_CAKLPZ010000004.1"/>
</dbReference>
<dbReference type="Gene3D" id="2.70.70.10">
    <property type="entry name" value="Glucose Permease (Domain IIA)"/>
    <property type="match status" value="1"/>
</dbReference>
<dbReference type="InterPro" id="IPR016047">
    <property type="entry name" value="M23ase_b-sheet_dom"/>
</dbReference>
<dbReference type="InterPro" id="IPR015421">
    <property type="entry name" value="PyrdxlP-dep_Trfase_major"/>
</dbReference>
<protein>
    <submittedName>
        <fullName evidence="6">Acetylornithine/succinyldiaminopimelate aminotransferase</fullName>
        <ecNumber evidence="6">2.6.1.17</ecNumber>
    </submittedName>
</protein>
<dbReference type="InterPro" id="IPR011009">
    <property type="entry name" value="Kinase-like_dom_sf"/>
</dbReference>
<dbReference type="Proteomes" id="UP000837803">
    <property type="component" value="Unassembled WGS sequence"/>
</dbReference>
<dbReference type="InterPro" id="IPR015422">
    <property type="entry name" value="PyrdxlP-dep_Trfase_small"/>
</dbReference>
<dbReference type="EC" id="2.6.1.17" evidence="6"/>
<evidence type="ECO:0000313" key="6">
    <source>
        <dbReference type="EMBL" id="CAH1002061.1"/>
    </source>
</evidence>
<dbReference type="Pfam" id="PF00202">
    <property type="entry name" value="Aminotran_3"/>
    <property type="match status" value="1"/>
</dbReference>
<organism evidence="6 7">
    <name type="scientific">Neolewinella maritima</name>
    <dbReference type="NCBI Taxonomy" id="1383882"/>
    <lineage>
        <taxon>Bacteria</taxon>
        <taxon>Pseudomonadati</taxon>
        <taxon>Bacteroidota</taxon>
        <taxon>Saprospiria</taxon>
        <taxon>Saprospirales</taxon>
        <taxon>Lewinellaceae</taxon>
        <taxon>Neolewinella</taxon>
    </lineage>
</organism>
<comment type="caution">
    <text evidence="6">The sequence shown here is derived from an EMBL/GenBank/DDBJ whole genome shotgun (WGS) entry which is preliminary data.</text>
</comment>
<dbReference type="InterPro" id="IPR049704">
    <property type="entry name" value="Aminotrans_3_PPA_site"/>
</dbReference>
<dbReference type="CDD" id="cd00610">
    <property type="entry name" value="OAT_like"/>
    <property type="match status" value="1"/>
</dbReference>
<dbReference type="PANTHER" id="PTHR45688">
    <property type="match status" value="1"/>
</dbReference>
<keyword evidence="6" id="KW-0808">Transferase</keyword>
<feature type="domain" description="M23ase beta-sheet core" evidence="4">
    <location>
        <begin position="410"/>
        <end position="510"/>
    </location>
</feature>
<accession>A0ABN8FD25</accession>
<feature type="domain" description="Aminoglycoside phosphotransferase" evidence="5">
    <location>
        <begin position="25"/>
        <end position="228"/>
    </location>
</feature>
<evidence type="ECO:0000256" key="3">
    <source>
        <dbReference type="ARBA" id="ARBA00022898"/>
    </source>
</evidence>
<evidence type="ECO:0000313" key="7">
    <source>
        <dbReference type="Proteomes" id="UP000837803"/>
    </source>
</evidence>
<comment type="cofactor">
    <cofactor evidence="1">
        <name>pyridoxal 5'-phosphate</name>
        <dbReference type="ChEBI" id="CHEBI:597326"/>
    </cofactor>
</comment>
<dbReference type="InterPro" id="IPR005814">
    <property type="entry name" value="Aminotrans_3"/>
</dbReference>
<name>A0ABN8FD25_9BACT</name>
<dbReference type="InterPro" id="IPR011055">
    <property type="entry name" value="Dup_hybrid_motif"/>
</dbReference>
<dbReference type="Gene3D" id="3.90.1200.10">
    <property type="match status" value="1"/>
</dbReference>
<keyword evidence="7" id="KW-1185">Reference proteome</keyword>
<dbReference type="PROSITE" id="PS00600">
    <property type="entry name" value="AA_TRANSFER_CLASS_3"/>
    <property type="match status" value="1"/>
</dbReference>
<dbReference type="PANTHER" id="PTHR45688:SF13">
    <property type="entry name" value="ALANINE--GLYOXYLATE AMINOTRANSFERASE 2-LIKE"/>
    <property type="match status" value="1"/>
</dbReference>
<sequence>MEYIQYLTIPVVATQPLAGEVYQTQRLTDRSGRHYVLKIGGVDQDAATFQAALLHYLAAQDLPFHIPQLLEQHTVEGPDRPVQLRLYSWLPGRLLADVRPRTANLFRSWGSSCGELAKALQDFDHPLAPATSPWDPLQFATSRDRLDYLEPNEKTLAEYFLDRLTQQDFTVLRRSINYNDAHELNLLVGSDGTVSGVIDFDDACRTATVCELAIACAYAAVDLPDPLGAMREVVAGYHAVFPLQEDELAALYDLICARLLLTVTKAAENRALRPDNDYLTISEATAWSLLTKLRSIHPHLARAHFRVAAQLPAHPNWDAYHSWCTEAAEPAAVMQFSNSRMTPLDLGVGSTTLGINRTFEDLPTFSTHVRRHLEDRDADLAIGGYGETRPVYTTDAFQSIGNDGPRWRSVHLGLDVWSRQAGHPVYCPLDGTVYHCGADPTPGGYGATLILQHSPTPSLTFFTLYGHLSGSFTEGIRAGAQVRCGQLLAYVGATDTNGGWPPHLHFQIMLDMLDQSVDFPGVAYPEERAVWLGTCPDPRTLIPQALPAESVAPPAVEQLLGRRNHVLGPSLSVAYRMPLHVLRGAGQYLYDHTGRRYLDTVNNVAHVGHEHPKVVAAAQAQSGVLNTNSRYLHPAILDLAERLSATLPPALSVVHFVNSGSEANELALRMAETVAGTRRTLAMSMGYHGNTSRTIAVSEYKFARRGGGGRPDDTHLLPLPDQLRGIGLDPTSHLPDHRTSFIHESILSCGGQLPLPPGYLRQVYAHVRRQGGICIADEVQTGLGRVGDHCWAFEGQGVVPDVVTIGKPFGNGHPLAAVVCTPEVAEAFANGMEYFNTFGGNPVSATIGLAVLNVIREEELQEHARHTGAYLTTLLRQLQQEHPIIADVRGQGLFLGVELCGADLAPATAPAGYLINRMRELGFLMSTDGPFDNVLKIKPPLCFSAQNGDFLIEYLDRVLREDGSQIH</sequence>
<dbReference type="SUPFAM" id="SSF53383">
    <property type="entry name" value="PLP-dependent transferases"/>
    <property type="match status" value="1"/>
</dbReference>
<evidence type="ECO:0000259" key="5">
    <source>
        <dbReference type="Pfam" id="PF01636"/>
    </source>
</evidence>
<dbReference type="InterPro" id="IPR002575">
    <property type="entry name" value="Aminoglycoside_PTrfase"/>
</dbReference>
<keyword evidence="6" id="KW-0032">Aminotransferase</keyword>
<dbReference type="EMBL" id="CAKLPZ010000004">
    <property type="protein sequence ID" value="CAH1002061.1"/>
    <property type="molecule type" value="Genomic_DNA"/>
</dbReference>
<comment type="similarity">
    <text evidence="2">Belongs to the class-III pyridoxal-phosphate-dependent aminotransferase family.</text>
</comment>
<dbReference type="SUPFAM" id="SSF56112">
    <property type="entry name" value="Protein kinase-like (PK-like)"/>
    <property type="match status" value="1"/>
</dbReference>
<dbReference type="Gene3D" id="3.90.1150.10">
    <property type="entry name" value="Aspartate Aminotransferase, domain 1"/>
    <property type="match status" value="1"/>
</dbReference>
<evidence type="ECO:0000256" key="2">
    <source>
        <dbReference type="ARBA" id="ARBA00008954"/>
    </source>
</evidence>
<dbReference type="GO" id="GO:0009016">
    <property type="term" value="F:succinyldiaminopimelate transaminase activity"/>
    <property type="evidence" value="ECO:0007669"/>
    <property type="project" value="UniProtKB-EC"/>
</dbReference>
<reference evidence="6" key="1">
    <citation type="submission" date="2021-12" db="EMBL/GenBank/DDBJ databases">
        <authorList>
            <person name="Rodrigo-Torres L."/>
            <person name="Arahal R. D."/>
            <person name="Lucena T."/>
        </authorList>
    </citation>
    <scope>NUCLEOTIDE SEQUENCE</scope>
    <source>
        <strain evidence="6">CECT 8419</strain>
    </source>
</reference>
<gene>
    <name evidence="6" type="primary">argD</name>
    <name evidence="6" type="ORF">LEM8419_02976</name>
</gene>
<dbReference type="Gene3D" id="3.40.640.10">
    <property type="entry name" value="Type I PLP-dependent aspartate aminotransferase-like (Major domain)"/>
    <property type="match status" value="1"/>
</dbReference>
<keyword evidence="3" id="KW-0663">Pyridoxal phosphate</keyword>
<dbReference type="CDD" id="cd12797">
    <property type="entry name" value="M23_peptidase"/>
    <property type="match status" value="1"/>
</dbReference>
<dbReference type="Pfam" id="PF01551">
    <property type="entry name" value="Peptidase_M23"/>
    <property type="match status" value="1"/>
</dbReference>
<evidence type="ECO:0000259" key="4">
    <source>
        <dbReference type="Pfam" id="PF01551"/>
    </source>
</evidence>
<dbReference type="Pfam" id="PF01636">
    <property type="entry name" value="APH"/>
    <property type="match status" value="1"/>
</dbReference>